<feature type="signal peptide" evidence="1">
    <location>
        <begin position="1"/>
        <end position="28"/>
    </location>
</feature>
<dbReference type="Proteomes" id="UP000070620">
    <property type="component" value="Unassembled WGS sequence"/>
</dbReference>
<evidence type="ECO:0000256" key="1">
    <source>
        <dbReference type="SAM" id="SignalP"/>
    </source>
</evidence>
<gene>
    <name evidence="2" type="ORF">AWW66_24240</name>
</gene>
<dbReference type="EMBL" id="LRQV01000114">
    <property type="protein sequence ID" value="KXK59420.1"/>
    <property type="molecule type" value="Genomic_DNA"/>
</dbReference>
<dbReference type="PROSITE" id="PS51257">
    <property type="entry name" value="PROKAR_LIPOPROTEIN"/>
    <property type="match status" value="1"/>
</dbReference>
<keyword evidence="1" id="KW-0732">Signal</keyword>
<keyword evidence="3" id="KW-1185">Reference proteome</keyword>
<dbReference type="AlphaFoldDB" id="A0A136PLS4"/>
<comment type="caution">
    <text evidence="2">The sequence shown here is derived from an EMBL/GenBank/DDBJ whole genome shotgun (WGS) entry which is preliminary data.</text>
</comment>
<dbReference type="RefSeq" id="WP_067370847.1">
    <property type="nucleotide sequence ID" value="NZ_JBIUBN010000005.1"/>
</dbReference>
<feature type="chain" id="PRO_5007478174" evidence="1">
    <location>
        <begin position="29"/>
        <end position="127"/>
    </location>
</feature>
<reference evidence="2 3" key="1">
    <citation type="submission" date="2016-01" db="EMBL/GenBank/DDBJ databases">
        <title>Whole genome sequence and analysis of Micromonospora rosaria DSM 803, which can produce antibacterial substance rosamicin.</title>
        <authorList>
            <person name="Yang H."/>
            <person name="He X."/>
            <person name="Zhu D."/>
        </authorList>
    </citation>
    <scope>NUCLEOTIDE SEQUENCE [LARGE SCALE GENOMIC DNA]</scope>
    <source>
        <strain evidence="2 3">DSM 803</strain>
    </source>
</reference>
<protein>
    <submittedName>
        <fullName evidence="2">Uncharacterized protein</fullName>
    </submittedName>
</protein>
<accession>A0A136PLS4</accession>
<name>A0A136PLS4_9ACTN</name>
<evidence type="ECO:0000313" key="2">
    <source>
        <dbReference type="EMBL" id="KXK59420.1"/>
    </source>
</evidence>
<evidence type="ECO:0000313" key="3">
    <source>
        <dbReference type="Proteomes" id="UP000070620"/>
    </source>
</evidence>
<organism evidence="2 3">
    <name type="scientific">Micromonospora rosaria</name>
    <dbReference type="NCBI Taxonomy" id="47874"/>
    <lineage>
        <taxon>Bacteria</taxon>
        <taxon>Bacillati</taxon>
        <taxon>Actinomycetota</taxon>
        <taxon>Actinomycetes</taxon>
        <taxon>Micromonosporales</taxon>
        <taxon>Micromonosporaceae</taxon>
        <taxon>Micromonospora</taxon>
    </lineage>
</organism>
<sequence>MRKILRQIAVGGTAAIAIVTLSATPASAASSGCKIPQGDLLTMCFTGNLSANSSNKMQVQALAGLFQDTTCQMFDASNLVQVGSVTAGAPGTSNSKTISGLYGTYYVRCTVHDTYGSTGAGGYLRHA</sequence>
<proteinExistence type="predicted"/>